<evidence type="ECO:0000313" key="5">
    <source>
        <dbReference type="EMBL" id="NGP75899.1"/>
    </source>
</evidence>
<sequence>MDQKDKDIVADVRNIVFQALELKHRGVAYACGALLADESLFDESHFSQINQALNSFSLPEDIEVYQAFGGFYKERFEEQAKQVIDSLAALDYAPLNRSLRSSGWEVPVPETSGEQFRTPDWQRLWEIGKDPVWTLHTEKGIIRVRMNTLVAPATVSAIDSLTMAGAYDGIPFHRVVPNFVIQGGDIESQDGFGGPDYILPTEASELEYRRGAVGIASAGTDTEGSQYFIMHQWKPHLNGGYTLFGHVIEGMDVVDRIIPGDTVQQVYWE</sequence>
<dbReference type="InterPro" id="IPR029000">
    <property type="entry name" value="Cyclophilin-like_dom_sf"/>
</dbReference>
<dbReference type="InterPro" id="IPR002130">
    <property type="entry name" value="Cyclophilin-type_PPIase_dom"/>
</dbReference>
<comment type="caution">
    <text evidence="5">The sequence shown here is derived from an EMBL/GenBank/DDBJ whole genome shotgun (WGS) entry which is preliminary data.</text>
</comment>
<dbReference type="PRINTS" id="PR00153">
    <property type="entry name" value="CSAPPISMRASE"/>
</dbReference>
<evidence type="ECO:0000259" key="4">
    <source>
        <dbReference type="PROSITE" id="PS50072"/>
    </source>
</evidence>
<dbReference type="CDD" id="cd00317">
    <property type="entry name" value="cyclophilin"/>
    <property type="match status" value="1"/>
</dbReference>
<protein>
    <recommendedName>
        <fullName evidence="3">Peptidyl-prolyl cis-trans isomerase</fullName>
        <shortName evidence="3">PPIase</shortName>
        <ecNumber evidence="3">5.2.1.8</ecNumber>
    </recommendedName>
</protein>
<gene>
    <name evidence="5" type="ORF">G3570_04590</name>
</gene>
<keyword evidence="2 3" id="KW-0413">Isomerase</keyword>
<dbReference type="Gene3D" id="2.40.100.10">
    <property type="entry name" value="Cyclophilin-like"/>
    <property type="match status" value="1"/>
</dbReference>
<name>A0A6M1SLM8_9BACT</name>
<evidence type="ECO:0000313" key="6">
    <source>
        <dbReference type="Proteomes" id="UP000473278"/>
    </source>
</evidence>
<comment type="catalytic activity">
    <reaction evidence="3">
        <text>[protein]-peptidylproline (omega=180) = [protein]-peptidylproline (omega=0)</text>
        <dbReference type="Rhea" id="RHEA:16237"/>
        <dbReference type="Rhea" id="RHEA-COMP:10747"/>
        <dbReference type="Rhea" id="RHEA-COMP:10748"/>
        <dbReference type="ChEBI" id="CHEBI:83833"/>
        <dbReference type="ChEBI" id="CHEBI:83834"/>
        <dbReference type="EC" id="5.2.1.8"/>
    </reaction>
</comment>
<comment type="function">
    <text evidence="3">PPIases accelerate the folding of proteins. It catalyzes the cis-trans isomerization of proline imidic peptide bonds in oligopeptides.</text>
</comment>
<keyword evidence="1 3" id="KW-0697">Rotamase</keyword>
<keyword evidence="6" id="KW-1185">Reference proteome</keyword>
<comment type="similarity">
    <text evidence="3">Belongs to the cyclophilin-type PPIase family.</text>
</comment>
<dbReference type="EMBL" id="JAALLT010000002">
    <property type="protein sequence ID" value="NGP75899.1"/>
    <property type="molecule type" value="Genomic_DNA"/>
</dbReference>
<evidence type="ECO:0000256" key="3">
    <source>
        <dbReference type="RuleBase" id="RU363019"/>
    </source>
</evidence>
<dbReference type="GO" id="GO:0003755">
    <property type="term" value="F:peptidyl-prolyl cis-trans isomerase activity"/>
    <property type="evidence" value="ECO:0007669"/>
    <property type="project" value="UniProtKB-UniRule"/>
</dbReference>
<reference evidence="5 6" key="1">
    <citation type="submission" date="2020-02" db="EMBL/GenBank/DDBJ databases">
        <title>Balneolaceae bacterium YR4-1, complete genome.</title>
        <authorList>
            <person name="Li Y."/>
            <person name="Wu S."/>
        </authorList>
    </citation>
    <scope>NUCLEOTIDE SEQUENCE [LARGE SCALE GENOMIC DNA]</scope>
    <source>
        <strain evidence="5 6">YR4-1</strain>
    </source>
</reference>
<proteinExistence type="inferred from homology"/>
<dbReference type="Proteomes" id="UP000473278">
    <property type="component" value="Unassembled WGS sequence"/>
</dbReference>
<feature type="domain" description="PPIase cyclophilin-type" evidence="4">
    <location>
        <begin position="136"/>
        <end position="257"/>
    </location>
</feature>
<evidence type="ECO:0000256" key="1">
    <source>
        <dbReference type="ARBA" id="ARBA00023110"/>
    </source>
</evidence>
<dbReference type="PROSITE" id="PS50072">
    <property type="entry name" value="CSA_PPIASE_2"/>
    <property type="match status" value="1"/>
</dbReference>
<dbReference type="AlphaFoldDB" id="A0A6M1SLM8"/>
<accession>A0A6M1SLM8</accession>
<dbReference type="SUPFAM" id="SSF50891">
    <property type="entry name" value="Cyclophilin-like"/>
    <property type="match status" value="1"/>
</dbReference>
<dbReference type="PANTHER" id="PTHR45625:SF4">
    <property type="entry name" value="PEPTIDYLPROLYL ISOMERASE DOMAIN AND WD REPEAT-CONTAINING PROTEIN 1"/>
    <property type="match status" value="1"/>
</dbReference>
<evidence type="ECO:0000256" key="2">
    <source>
        <dbReference type="ARBA" id="ARBA00023235"/>
    </source>
</evidence>
<dbReference type="PANTHER" id="PTHR45625">
    <property type="entry name" value="PEPTIDYL-PROLYL CIS-TRANS ISOMERASE-RELATED"/>
    <property type="match status" value="1"/>
</dbReference>
<dbReference type="EC" id="5.2.1.8" evidence="3"/>
<dbReference type="InterPro" id="IPR044666">
    <property type="entry name" value="Cyclophilin_A-like"/>
</dbReference>
<dbReference type="Pfam" id="PF00160">
    <property type="entry name" value="Pro_isomerase"/>
    <property type="match status" value="1"/>
</dbReference>
<organism evidence="5 6">
    <name type="scientific">Halalkalibaculum roseum</name>
    <dbReference type="NCBI Taxonomy" id="2709311"/>
    <lineage>
        <taxon>Bacteria</taxon>
        <taxon>Pseudomonadati</taxon>
        <taxon>Balneolota</taxon>
        <taxon>Balneolia</taxon>
        <taxon>Balneolales</taxon>
        <taxon>Balneolaceae</taxon>
        <taxon>Halalkalibaculum</taxon>
    </lineage>
</organism>